<dbReference type="InterPro" id="IPR050297">
    <property type="entry name" value="LipidA_mod_glycosyltrf_83"/>
</dbReference>
<organism evidence="10 11">
    <name type="scientific">Myxacorys almedinensis A</name>
    <dbReference type="NCBI Taxonomy" id="2690445"/>
    <lineage>
        <taxon>Bacteria</taxon>
        <taxon>Bacillati</taxon>
        <taxon>Cyanobacteriota</taxon>
        <taxon>Cyanophyceae</taxon>
        <taxon>Leptolyngbyales</taxon>
        <taxon>Leptolyngbyaceae</taxon>
        <taxon>Myxacorys</taxon>
        <taxon>Myxacorys almedinensis</taxon>
    </lineage>
</organism>
<reference evidence="10" key="1">
    <citation type="submission" date="2019-12" db="EMBL/GenBank/DDBJ databases">
        <title>High-Quality draft genome sequences of three cyanobacteria isolated from the limestone walls of the Old Cathedral of Coimbra.</title>
        <authorList>
            <person name="Tiago I."/>
            <person name="Soares F."/>
            <person name="Portugal A."/>
        </authorList>
    </citation>
    <scope>NUCLEOTIDE SEQUENCE</scope>
    <source>
        <strain evidence="10">A</strain>
    </source>
</reference>
<evidence type="ECO:0000256" key="1">
    <source>
        <dbReference type="ARBA" id="ARBA00004651"/>
    </source>
</evidence>
<feature type="transmembrane region" description="Helical" evidence="8">
    <location>
        <begin position="137"/>
        <end position="158"/>
    </location>
</feature>
<dbReference type="GO" id="GO:0009103">
    <property type="term" value="P:lipopolysaccharide biosynthetic process"/>
    <property type="evidence" value="ECO:0007669"/>
    <property type="project" value="UniProtKB-ARBA"/>
</dbReference>
<sequence length="521" mass="59687">MEALIESADLKRARVPLKWYSFNPKPVVPEPLDLVRPSISPLWFVGLIAFIALRLVFWLKAFPNSDEAYYWLWGQHLQWSYYDHPPLQAWVQGAFAAWLGRSEFVLRLPNLFTNIIFFYTYYCIAAYLYPKQTPKRFWLSVLLVLASPLYFVFLGLAWHDHLLITFSLVSAYQFTRFADGVIANGRGETGHLYFAAGAIALAGLSKYNAIFVVFGFFATIVVVPGLRRLLVDRRLYIAAIIAMSALIPIVVWNYSNDFQSLQYYVNRSVNPVAGGIKIGACLGFLGASYFLVSPFYWNGFFRVLRNRTRLKEITSVYPIVAFWIFLISSVILTIVSLISAALYYWNITAYILLFPLLPFVFSKRPPLSALLYGLLISSLVVIHYTVLPLSAFLDQSVDPDSRMLFGWREVASEVTKQAKNLGEPPLLITTDYRSASALAYELNNKDVIAVSDRIDQFDFWHPDREKLQGKNAVIVWDDWHPATGKLLPKFDRVSEPITVPVTRFGILLKNYYIQKGYWYKP</sequence>
<keyword evidence="3" id="KW-0328">Glycosyltransferase</keyword>
<evidence type="ECO:0000256" key="7">
    <source>
        <dbReference type="ARBA" id="ARBA00023136"/>
    </source>
</evidence>
<evidence type="ECO:0000313" key="11">
    <source>
        <dbReference type="Proteomes" id="UP000646053"/>
    </source>
</evidence>
<keyword evidence="11" id="KW-1185">Reference proteome</keyword>
<feature type="domain" description="Glycosyltransferase RgtA/B/C/D-like" evidence="9">
    <location>
        <begin position="83"/>
        <end position="252"/>
    </location>
</feature>
<keyword evidence="7 8" id="KW-0472">Membrane</keyword>
<evidence type="ECO:0000256" key="5">
    <source>
        <dbReference type="ARBA" id="ARBA00022692"/>
    </source>
</evidence>
<dbReference type="PANTHER" id="PTHR33908:SF11">
    <property type="entry name" value="MEMBRANE PROTEIN"/>
    <property type="match status" value="1"/>
</dbReference>
<feature type="transmembrane region" description="Helical" evidence="8">
    <location>
        <begin position="192"/>
        <end position="223"/>
    </location>
</feature>
<comment type="subcellular location">
    <subcellularLocation>
        <location evidence="1">Cell membrane</location>
        <topology evidence="1">Multi-pass membrane protein</topology>
    </subcellularLocation>
</comment>
<keyword evidence="4 10" id="KW-0808">Transferase</keyword>
<evidence type="ECO:0000256" key="3">
    <source>
        <dbReference type="ARBA" id="ARBA00022676"/>
    </source>
</evidence>
<feature type="transmembrane region" description="Helical" evidence="8">
    <location>
        <begin position="316"/>
        <end position="337"/>
    </location>
</feature>
<evidence type="ECO:0000259" key="9">
    <source>
        <dbReference type="Pfam" id="PF13231"/>
    </source>
</evidence>
<proteinExistence type="predicted"/>
<feature type="transmembrane region" description="Helical" evidence="8">
    <location>
        <begin position="343"/>
        <end position="362"/>
    </location>
</feature>
<feature type="transmembrane region" description="Helical" evidence="8">
    <location>
        <begin position="369"/>
        <end position="393"/>
    </location>
</feature>
<gene>
    <name evidence="10" type="ORF">GS601_16870</name>
</gene>
<feature type="transmembrane region" description="Helical" evidence="8">
    <location>
        <begin position="235"/>
        <end position="255"/>
    </location>
</feature>
<dbReference type="GO" id="GO:0016763">
    <property type="term" value="F:pentosyltransferase activity"/>
    <property type="evidence" value="ECO:0007669"/>
    <property type="project" value="TreeGrafter"/>
</dbReference>
<dbReference type="PANTHER" id="PTHR33908">
    <property type="entry name" value="MANNOSYLTRANSFERASE YKCB-RELATED"/>
    <property type="match status" value="1"/>
</dbReference>
<dbReference type="GO" id="GO:0005886">
    <property type="term" value="C:plasma membrane"/>
    <property type="evidence" value="ECO:0007669"/>
    <property type="project" value="UniProtKB-SubCell"/>
</dbReference>
<accession>A0A8J7Z6G5</accession>
<dbReference type="AlphaFoldDB" id="A0A8J7Z6G5"/>
<name>A0A8J7Z6G5_9CYAN</name>
<evidence type="ECO:0000256" key="8">
    <source>
        <dbReference type="SAM" id="Phobius"/>
    </source>
</evidence>
<comment type="caution">
    <text evidence="10">The sequence shown here is derived from an EMBL/GenBank/DDBJ whole genome shotgun (WGS) entry which is preliminary data.</text>
</comment>
<keyword evidence="5 8" id="KW-0812">Transmembrane</keyword>
<keyword evidence="2" id="KW-1003">Cell membrane</keyword>
<evidence type="ECO:0000313" key="10">
    <source>
        <dbReference type="EMBL" id="NDJ18938.1"/>
    </source>
</evidence>
<dbReference type="Proteomes" id="UP000646053">
    <property type="component" value="Unassembled WGS sequence"/>
</dbReference>
<evidence type="ECO:0000256" key="2">
    <source>
        <dbReference type="ARBA" id="ARBA00022475"/>
    </source>
</evidence>
<evidence type="ECO:0000256" key="4">
    <source>
        <dbReference type="ARBA" id="ARBA00022679"/>
    </source>
</evidence>
<evidence type="ECO:0000256" key="6">
    <source>
        <dbReference type="ARBA" id="ARBA00022989"/>
    </source>
</evidence>
<dbReference type="EMBL" id="WVIE01000022">
    <property type="protein sequence ID" value="NDJ18938.1"/>
    <property type="molecule type" value="Genomic_DNA"/>
</dbReference>
<feature type="transmembrane region" description="Helical" evidence="8">
    <location>
        <begin position="111"/>
        <end position="130"/>
    </location>
</feature>
<dbReference type="Pfam" id="PF13231">
    <property type="entry name" value="PMT_2"/>
    <property type="match status" value="1"/>
</dbReference>
<dbReference type="RefSeq" id="WP_162424468.1">
    <property type="nucleotide sequence ID" value="NZ_WVIE01000022.1"/>
</dbReference>
<feature type="transmembrane region" description="Helical" evidence="8">
    <location>
        <begin position="275"/>
        <end position="296"/>
    </location>
</feature>
<keyword evidence="6 8" id="KW-1133">Transmembrane helix</keyword>
<protein>
    <submittedName>
        <fullName evidence="10">4-amino-4-deoxy-L-arabinose transferase</fullName>
    </submittedName>
</protein>
<dbReference type="InterPro" id="IPR038731">
    <property type="entry name" value="RgtA/B/C-like"/>
</dbReference>
<feature type="transmembrane region" description="Helical" evidence="8">
    <location>
        <begin position="42"/>
        <end position="62"/>
    </location>
</feature>